<protein>
    <submittedName>
        <fullName evidence="1">Uncharacterized protein</fullName>
    </submittedName>
</protein>
<dbReference type="AlphaFoldDB" id="A0A8J6KG57"/>
<evidence type="ECO:0000313" key="1">
    <source>
        <dbReference type="EMBL" id="KAG9492663.1"/>
    </source>
</evidence>
<name>A0A8J6KG57_ELECQ</name>
<reference evidence="1" key="1">
    <citation type="thesis" date="2020" institute="ProQuest LLC" country="789 East Eisenhower Parkway, Ann Arbor, MI, USA">
        <title>Comparative Genomics and Chromosome Evolution.</title>
        <authorList>
            <person name="Mudd A.B."/>
        </authorList>
    </citation>
    <scope>NUCLEOTIDE SEQUENCE</scope>
    <source>
        <strain evidence="1">HN-11 Male</strain>
        <tissue evidence="1">Kidney and liver</tissue>
    </source>
</reference>
<dbReference type="EMBL" id="WNTK01000001">
    <property type="protein sequence ID" value="KAG9492663.1"/>
    <property type="molecule type" value="Genomic_DNA"/>
</dbReference>
<evidence type="ECO:0000313" key="2">
    <source>
        <dbReference type="Proteomes" id="UP000770717"/>
    </source>
</evidence>
<keyword evidence="2" id="KW-1185">Reference proteome</keyword>
<dbReference type="Proteomes" id="UP000770717">
    <property type="component" value="Unassembled WGS sequence"/>
</dbReference>
<comment type="caution">
    <text evidence="1">The sequence shown here is derived from an EMBL/GenBank/DDBJ whole genome shotgun (WGS) entry which is preliminary data.</text>
</comment>
<proteinExistence type="predicted"/>
<organism evidence="1 2">
    <name type="scientific">Eleutherodactylus coqui</name>
    <name type="common">Puerto Rican coqui</name>
    <dbReference type="NCBI Taxonomy" id="57060"/>
    <lineage>
        <taxon>Eukaryota</taxon>
        <taxon>Metazoa</taxon>
        <taxon>Chordata</taxon>
        <taxon>Craniata</taxon>
        <taxon>Vertebrata</taxon>
        <taxon>Euteleostomi</taxon>
        <taxon>Amphibia</taxon>
        <taxon>Batrachia</taxon>
        <taxon>Anura</taxon>
        <taxon>Neobatrachia</taxon>
        <taxon>Hyloidea</taxon>
        <taxon>Eleutherodactylidae</taxon>
        <taxon>Eleutherodactylinae</taxon>
        <taxon>Eleutherodactylus</taxon>
        <taxon>Eleutherodactylus</taxon>
    </lineage>
</organism>
<sequence length="104" mass="11777">MAKCSSGSHTPQLPGYGRWQTFTGDSASAFRFMLLQLQKKSVVLSSSADSHYNSCLHRCWHLWQYWRLSGAANFSDWDANSSKKELCSQPPDDFCESHIQSSLL</sequence>
<gene>
    <name evidence="1" type="ORF">GDO78_000908</name>
</gene>
<accession>A0A8J6KG57</accession>